<proteinExistence type="predicted"/>
<keyword evidence="1" id="KW-0687">Ribonucleoprotein</keyword>
<dbReference type="Proteomes" id="UP001055072">
    <property type="component" value="Unassembled WGS sequence"/>
</dbReference>
<evidence type="ECO:0000313" key="1">
    <source>
        <dbReference type="EMBL" id="KAI0086543.1"/>
    </source>
</evidence>
<organism evidence="1 2">
    <name type="scientific">Irpex rosettiformis</name>
    <dbReference type="NCBI Taxonomy" id="378272"/>
    <lineage>
        <taxon>Eukaryota</taxon>
        <taxon>Fungi</taxon>
        <taxon>Dikarya</taxon>
        <taxon>Basidiomycota</taxon>
        <taxon>Agaricomycotina</taxon>
        <taxon>Agaricomycetes</taxon>
        <taxon>Polyporales</taxon>
        <taxon>Irpicaceae</taxon>
        <taxon>Irpex</taxon>
    </lineage>
</organism>
<keyword evidence="1" id="KW-0689">Ribosomal protein</keyword>
<accession>A0ACB8TX38</accession>
<sequence>MLPKPTIGTALRCFSTSSRLSAALVSNIGKKPIQLPPSITLAPSPTGLAVTGPKGTTTVPYPEFVKLDLRDENKTLAVLVEDPSVKRQRMIWGRTRTLISNAIVGMTEGYQTPLYLVGVGYRVALEVDPLGKRPGWTGQRLNMKVGFSHPVYVPIPEHITLEVQSPTKLLLSCTDKQAIGQFAAEIRKWRPPEPYKGKVSSQVPFLVRYCLRNKFLMFCVSVRV</sequence>
<evidence type="ECO:0000313" key="2">
    <source>
        <dbReference type="Proteomes" id="UP001055072"/>
    </source>
</evidence>
<reference evidence="1" key="1">
    <citation type="journal article" date="2021" name="Environ. Microbiol.">
        <title>Gene family expansions and transcriptome signatures uncover fungal adaptations to wood decay.</title>
        <authorList>
            <person name="Hage H."/>
            <person name="Miyauchi S."/>
            <person name="Viragh M."/>
            <person name="Drula E."/>
            <person name="Min B."/>
            <person name="Chaduli D."/>
            <person name="Navarro D."/>
            <person name="Favel A."/>
            <person name="Norest M."/>
            <person name="Lesage-Meessen L."/>
            <person name="Balint B."/>
            <person name="Merenyi Z."/>
            <person name="de Eugenio L."/>
            <person name="Morin E."/>
            <person name="Martinez A.T."/>
            <person name="Baldrian P."/>
            <person name="Stursova M."/>
            <person name="Martinez M.J."/>
            <person name="Novotny C."/>
            <person name="Magnuson J.K."/>
            <person name="Spatafora J.W."/>
            <person name="Maurice S."/>
            <person name="Pangilinan J."/>
            <person name="Andreopoulos W."/>
            <person name="LaButti K."/>
            <person name="Hundley H."/>
            <person name="Na H."/>
            <person name="Kuo A."/>
            <person name="Barry K."/>
            <person name="Lipzen A."/>
            <person name="Henrissat B."/>
            <person name="Riley R."/>
            <person name="Ahrendt S."/>
            <person name="Nagy L.G."/>
            <person name="Grigoriev I.V."/>
            <person name="Martin F."/>
            <person name="Rosso M.N."/>
        </authorList>
    </citation>
    <scope>NUCLEOTIDE SEQUENCE</scope>
    <source>
        <strain evidence="1">CBS 384.51</strain>
    </source>
</reference>
<name>A0ACB8TX38_9APHY</name>
<gene>
    <name evidence="1" type="ORF">BDY19DRAFT_960478</name>
</gene>
<keyword evidence="2" id="KW-1185">Reference proteome</keyword>
<comment type="caution">
    <text evidence="1">The sequence shown here is derived from an EMBL/GenBank/DDBJ whole genome shotgun (WGS) entry which is preliminary data.</text>
</comment>
<dbReference type="EMBL" id="MU274923">
    <property type="protein sequence ID" value="KAI0086543.1"/>
    <property type="molecule type" value="Genomic_DNA"/>
</dbReference>
<protein>
    <submittedName>
        <fullName evidence="1">Ribosomal protein L6, alpha-beta domain-containing protein</fullName>
    </submittedName>
</protein>